<keyword evidence="12" id="KW-0234">DNA repair</keyword>
<keyword evidence="11 15" id="KW-0175">Coiled coil</keyword>
<dbReference type="PANTHER" id="PTHR18867:SF12">
    <property type="entry name" value="DNA REPAIR PROTEIN RAD50"/>
    <property type="match status" value="1"/>
</dbReference>
<evidence type="ECO:0000256" key="14">
    <source>
        <dbReference type="ARBA" id="ARBA00049360"/>
    </source>
</evidence>
<keyword evidence="19" id="KW-1185">Reference proteome</keyword>
<feature type="coiled-coil region" evidence="15">
    <location>
        <begin position="575"/>
        <end position="666"/>
    </location>
</feature>
<comment type="subcellular location">
    <subcellularLocation>
        <location evidence="3">Chromosome</location>
    </subcellularLocation>
    <subcellularLocation>
        <location evidence="2">Nucleus</location>
    </subcellularLocation>
</comment>
<evidence type="ECO:0000256" key="10">
    <source>
        <dbReference type="ARBA" id="ARBA00022833"/>
    </source>
</evidence>
<dbReference type="PANTHER" id="PTHR18867">
    <property type="entry name" value="RAD50"/>
    <property type="match status" value="1"/>
</dbReference>
<evidence type="ECO:0000256" key="9">
    <source>
        <dbReference type="ARBA" id="ARBA00022801"/>
    </source>
</evidence>
<dbReference type="Pfam" id="PF13476">
    <property type="entry name" value="AAA_23"/>
    <property type="match status" value="1"/>
</dbReference>
<reference evidence="18" key="1">
    <citation type="journal article" date="2020" name="Stud. Mycol.">
        <title>101 Dothideomycetes genomes: a test case for predicting lifestyles and emergence of pathogens.</title>
        <authorList>
            <person name="Haridas S."/>
            <person name="Albert R."/>
            <person name="Binder M."/>
            <person name="Bloem J."/>
            <person name="Labutti K."/>
            <person name="Salamov A."/>
            <person name="Andreopoulos B."/>
            <person name="Baker S."/>
            <person name="Barry K."/>
            <person name="Bills G."/>
            <person name="Bluhm B."/>
            <person name="Cannon C."/>
            <person name="Castanera R."/>
            <person name="Culley D."/>
            <person name="Daum C."/>
            <person name="Ezra D."/>
            <person name="Gonzalez J."/>
            <person name="Henrissat B."/>
            <person name="Kuo A."/>
            <person name="Liang C."/>
            <person name="Lipzen A."/>
            <person name="Lutzoni F."/>
            <person name="Magnuson J."/>
            <person name="Mondo S."/>
            <person name="Nolan M."/>
            <person name="Ohm R."/>
            <person name="Pangilinan J."/>
            <person name="Park H.-J."/>
            <person name="Ramirez L."/>
            <person name="Alfaro M."/>
            <person name="Sun H."/>
            <person name="Tritt A."/>
            <person name="Yoshinaga Y."/>
            <person name="Zwiers L.-H."/>
            <person name="Turgeon B."/>
            <person name="Goodwin S."/>
            <person name="Spatafora J."/>
            <person name="Crous P."/>
            <person name="Grigoriev I."/>
        </authorList>
    </citation>
    <scope>NUCLEOTIDE SEQUENCE</scope>
    <source>
        <strain evidence="18">ATCC 36951</strain>
    </source>
</reference>
<dbReference type="RefSeq" id="XP_033670969.1">
    <property type="nucleotide sequence ID" value="XM_033816086.1"/>
</dbReference>
<dbReference type="GO" id="GO:0003691">
    <property type="term" value="F:double-stranded telomeric DNA binding"/>
    <property type="evidence" value="ECO:0007669"/>
    <property type="project" value="TreeGrafter"/>
</dbReference>
<dbReference type="FunFam" id="3.40.50.300:FF:001195">
    <property type="entry name" value="DNA repair protein rad50"/>
    <property type="match status" value="1"/>
</dbReference>
<feature type="domain" description="Rad50/SbcC-type AAA" evidence="17">
    <location>
        <begin position="6"/>
        <end position="238"/>
    </location>
</feature>
<feature type="coiled-coil region" evidence="15">
    <location>
        <begin position="395"/>
        <end position="433"/>
    </location>
</feature>
<dbReference type="InterPro" id="IPR038729">
    <property type="entry name" value="Rad50/SbcC_AAA"/>
</dbReference>
<feature type="region of interest" description="Disordered" evidence="16">
    <location>
        <begin position="918"/>
        <end position="943"/>
    </location>
</feature>
<evidence type="ECO:0000256" key="8">
    <source>
        <dbReference type="ARBA" id="ARBA00022763"/>
    </source>
</evidence>
<dbReference type="GO" id="GO:0070192">
    <property type="term" value="P:chromosome organization involved in meiotic cell cycle"/>
    <property type="evidence" value="ECO:0007669"/>
    <property type="project" value="TreeGrafter"/>
</dbReference>
<evidence type="ECO:0000256" key="12">
    <source>
        <dbReference type="ARBA" id="ARBA00023204"/>
    </source>
</evidence>
<keyword evidence="7" id="KW-0479">Metal-binding</keyword>
<feature type="compositionally biased region" description="Basic and acidic residues" evidence="16">
    <location>
        <begin position="339"/>
        <end position="360"/>
    </location>
</feature>
<evidence type="ECO:0000256" key="7">
    <source>
        <dbReference type="ARBA" id="ARBA00022723"/>
    </source>
</evidence>
<feature type="coiled-coil region" evidence="15">
    <location>
        <begin position="220"/>
        <end position="254"/>
    </location>
</feature>
<keyword evidence="8" id="KW-0227">DNA damage</keyword>
<dbReference type="SUPFAM" id="SSF52540">
    <property type="entry name" value="P-loop containing nucleoside triphosphate hydrolases"/>
    <property type="match status" value="2"/>
</dbReference>
<evidence type="ECO:0000256" key="11">
    <source>
        <dbReference type="ARBA" id="ARBA00023054"/>
    </source>
</evidence>
<dbReference type="Gene3D" id="3.40.50.300">
    <property type="entry name" value="P-loop containing nucleotide triphosphate hydrolases"/>
    <property type="match status" value="2"/>
</dbReference>
<evidence type="ECO:0000256" key="1">
    <source>
        <dbReference type="ARBA" id="ARBA00001947"/>
    </source>
</evidence>
<dbReference type="Proteomes" id="UP000799537">
    <property type="component" value="Unassembled WGS sequence"/>
</dbReference>
<evidence type="ECO:0000259" key="17">
    <source>
        <dbReference type="Pfam" id="PF13476"/>
    </source>
</evidence>
<feature type="region of interest" description="Disordered" evidence="16">
    <location>
        <begin position="339"/>
        <end position="366"/>
    </location>
</feature>
<dbReference type="GO" id="GO:0051880">
    <property type="term" value="F:G-quadruplex DNA binding"/>
    <property type="evidence" value="ECO:0007669"/>
    <property type="project" value="TreeGrafter"/>
</dbReference>
<keyword evidence="9" id="KW-0378">Hydrolase</keyword>
<dbReference type="GO" id="GO:0016887">
    <property type="term" value="F:ATP hydrolysis activity"/>
    <property type="evidence" value="ECO:0007669"/>
    <property type="project" value="InterPro"/>
</dbReference>
<dbReference type="InterPro" id="IPR004584">
    <property type="entry name" value="Rad50_eukaryotes"/>
</dbReference>
<evidence type="ECO:0000313" key="19">
    <source>
        <dbReference type="Proteomes" id="UP000799537"/>
    </source>
</evidence>
<dbReference type="GO" id="GO:0000722">
    <property type="term" value="P:telomere maintenance via recombination"/>
    <property type="evidence" value="ECO:0007669"/>
    <property type="project" value="TreeGrafter"/>
</dbReference>
<feature type="coiled-coil region" evidence="15">
    <location>
        <begin position="472"/>
        <end position="529"/>
    </location>
</feature>
<dbReference type="GO" id="GO:0030870">
    <property type="term" value="C:Mre11 complex"/>
    <property type="evidence" value="ECO:0007669"/>
    <property type="project" value="InterPro"/>
</dbReference>
<keyword evidence="10" id="KW-0862">Zinc</keyword>
<protein>
    <recommendedName>
        <fullName evidence="5">DNA repair protein RAD50</fullName>
    </recommendedName>
</protein>
<evidence type="ECO:0000256" key="2">
    <source>
        <dbReference type="ARBA" id="ARBA00004123"/>
    </source>
</evidence>
<evidence type="ECO:0000256" key="13">
    <source>
        <dbReference type="ARBA" id="ARBA00023242"/>
    </source>
</evidence>
<evidence type="ECO:0000256" key="3">
    <source>
        <dbReference type="ARBA" id="ARBA00004286"/>
    </source>
</evidence>
<dbReference type="GeneID" id="54569358"/>
<evidence type="ECO:0000256" key="5">
    <source>
        <dbReference type="ARBA" id="ARBA00017893"/>
    </source>
</evidence>
<evidence type="ECO:0000313" key="18">
    <source>
        <dbReference type="EMBL" id="KAF2170080.1"/>
    </source>
</evidence>
<proteinExistence type="inferred from homology"/>
<dbReference type="EMBL" id="ML993586">
    <property type="protein sequence ID" value="KAF2170080.1"/>
    <property type="molecule type" value="Genomic_DNA"/>
</dbReference>
<dbReference type="NCBIfam" id="TIGR00606">
    <property type="entry name" value="rad50"/>
    <property type="match status" value="1"/>
</dbReference>
<evidence type="ECO:0000256" key="6">
    <source>
        <dbReference type="ARBA" id="ARBA00022454"/>
    </source>
</evidence>
<evidence type="ECO:0000256" key="15">
    <source>
        <dbReference type="SAM" id="Coils"/>
    </source>
</evidence>
<dbReference type="InterPro" id="IPR027417">
    <property type="entry name" value="P-loop_NTPase"/>
</dbReference>
<comment type="similarity">
    <text evidence="4">Belongs to the SMC family. RAD50 subfamily.</text>
</comment>
<sequence length="1304" mass="149552">MSKIEKLSIQGVRSFGPKKVMAIQFETPLTLIVGVNGSGKTTVIESLKYITTGELPPNAARGASFIHDPEFDGEKEVLAKLQLLYTSVNHTRIVSTRNLQLTINSRGARSAKQLEGTIRMVKDGERSAVSSKTMELNGLMPRSLGVSKAILEYVIFCHQEESYWPLGQAKELKEKFDQIFEALKYSRAIDNLKVLQKNKREDLKTLKVIEDHAKADNDKANKSKGVRKKLETDIQNLNQRKLELGQQLQEAKEKAEEFWEQAGKADHYVSELRGKRIARQTKDESVQSLRQNLNEMSDSDAELQKMFEQYEERIAMYNAELDEKTATYHEFTNEIQEARDQVNSKEREVGSYEAQKESYDRQVQSRKRLVQETARSHEIRGYDLDIDDDKAKTFMEVISKRARDQQAEFEQARSEAREELQKQQKVLNGIYERKSASNQSKNTARQTISTYDGKIRGLQAQQNKIDLDEGGKATLESQLQETQTQLQQSRSELTSSDWNTVIESTESEMRRLDDDKEKLDTEYAEAARRAGDSAQLDFVRKELKDRERGLETMKNAHNQTISTLLGNAWSPANAERDFQRVLEQKGAELSEAERQRNGTSQELDYLKARIKEREGEIEAAQKDIKNATVTIRNALDCTPDAYLNEMEQVERNRDELKADKEQLDKVREFLESCITSAKNTKSCRICCKKVATNHELETLTNSVTAQLKKYQIAQDTEQNLKTIEQDLKEGKAARPAYETWEKLHSQVLPAKQAELQQLEQDHKRLTAQLEQQDYTFDEKKRAKSDVDAMARTIQNISKYVNEIANFEAQVKELQEKQKTAGLSRGLDLIEGDLKKVNENLKALKARHGDALSNRDRVKARINNLELQASELKGKVSQAEYQLKEKKSLQAQEEEYRGLVAEKRDEIKAIDTQLQNLESEQSAAQVKYDDITQQSADRDRELQDKAGKLHSSVNKLKMADQEIQAYHDRGGDAQLKRGRQEIDTAKSTLASLVDTQRNLGREIKQLEDRNRDHDETKRSIVDNQRFRRDLRQLEALNREIAELESHNAEADKARYEQDARWWQNERNKFAAEEAGVSGQLKEVDSALAQAYTDWETDYKNAKNKYKEAHVRVETTKAAIDDLGRCAGALDKAIMKYHSLKMEEINRIIADLWRSTYQGTDVDTILIRSENETQKANKSYNYRVCMMKQDTEMDMRGRCSAGQKVLASIIIRLALAECFGRNCGVIALDEPTTNLDQDNIIALAKSLGEIIRQRRAQRNFQLIVITHDEDFLRAMNCSDFTDNYFRVYRDGDQKSQIVKQSISEIA</sequence>
<dbReference type="GO" id="GO:0007004">
    <property type="term" value="P:telomere maintenance via telomerase"/>
    <property type="evidence" value="ECO:0007669"/>
    <property type="project" value="TreeGrafter"/>
</dbReference>
<comment type="catalytic activity">
    <reaction evidence="14">
        <text>ATP + H2O = ADP + phosphate + H(+)</text>
        <dbReference type="Rhea" id="RHEA:13065"/>
        <dbReference type="ChEBI" id="CHEBI:15377"/>
        <dbReference type="ChEBI" id="CHEBI:15378"/>
        <dbReference type="ChEBI" id="CHEBI:30616"/>
        <dbReference type="ChEBI" id="CHEBI:43474"/>
        <dbReference type="ChEBI" id="CHEBI:456216"/>
    </reaction>
</comment>
<dbReference type="GO" id="GO:0006302">
    <property type="term" value="P:double-strand break repair"/>
    <property type="evidence" value="ECO:0007669"/>
    <property type="project" value="InterPro"/>
</dbReference>
<feature type="coiled-coil region" evidence="15">
    <location>
        <begin position="988"/>
        <end position="1057"/>
    </location>
</feature>
<gene>
    <name evidence="18" type="ORF">M409DRAFT_64445</name>
</gene>
<dbReference type="GO" id="GO:0046872">
    <property type="term" value="F:metal ion binding"/>
    <property type="evidence" value="ECO:0007669"/>
    <property type="project" value="UniProtKB-KW"/>
</dbReference>
<dbReference type="GO" id="GO:0043047">
    <property type="term" value="F:single-stranded telomeric DNA binding"/>
    <property type="evidence" value="ECO:0007669"/>
    <property type="project" value="TreeGrafter"/>
</dbReference>
<evidence type="ECO:0000256" key="4">
    <source>
        <dbReference type="ARBA" id="ARBA00009439"/>
    </source>
</evidence>
<dbReference type="FunFam" id="3.40.50.300:FF:000947">
    <property type="entry name" value="DNA repair protein RAD50"/>
    <property type="match status" value="1"/>
</dbReference>
<evidence type="ECO:0000256" key="16">
    <source>
        <dbReference type="SAM" id="MobiDB-lite"/>
    </source>
</evidence>
<dbReference type="OrthoDB" id="18797at2759"/>
<dbReference type="Gene3D" id="1.10.287.1490">
    <property type="match status" value="1"/>
</dbReference>
<accession>A0A6A6CV51</accession>
<keyword evidence="13" id="KW-0539">Nucleus</keyword>
<organism evidence="18 19">
    <name type="scientific">Zasmidium cellare ATCC 36951</name>
    <dbReference type="NCBI Taxonomy" id="1080233"/>
    <lineage>
        <taxon>Eukaryota</taxon>
        <taxon>Fungi</taxon>
        <taxon>Dikarya</taxon>
        <taxon>Ascomycota</taxon>
        <taxon>Pezizomycotina</taxon>
        <taxon>Dothideomycetes</taxon>
        <taxon>Dothideomycetidae</taxon>
        <taxon>Mycosphaerellales</taxon>
        <taxon>Mycosphaerellaceae</taxon>
        <taxon>Zasmidium</taxon>
    </lineage>
</organism>
<keyword evidence="6" id="KW-0158">Chromosome</keyword>
<comment type="cofactor">
    <cofactor evidence="1">
        <name>Zn(2+)</name>
        <dbReference type="ChEBI" id="CHEBI:29105"/>
    </cofactor>
</comment>
<name>A0A6A6CV51_ZASCE</name>
<dbReference type="GO" id="GO:0000794">
    <property type="term" value="C:condensed nuclear chromosome"/>
    <property type="evidence" value="ECO:0007669"/>
    <property type="project" value="TreeGrafter"/>
</dbReference>